<evidence type="ECO:0000313" key="1">
    <source>
        <dbReference type="EMBL" id="KAI0033023.1"/>
    </source>
</evidence>
<reference evidence="1" key="2">
    <citation type="journal article" date="2022" name="New Phytol.">
        <title>Evolutionary transition to the ectomycorrhizal habit in the genomes of a hyperdiverse lineage of mushroom-forming fungi.</title>
        <authorList>
            <person name="Looney B."/>
            <person name="Miyauchi S."/>
            <person name="Morin E."/>
            <person name="Drula E."/>
            <person name="Courty P.E."/>
            <person name="Kohler A."/>
            <person name="Kuo A."/>
            <person name="LaButti K."/>
            <person name="Pangilinan J."/>
            <person name="Lipzen A."/>
            <person name="Riley R."/>
            <person name="Andreopoulos W."/>
            <person name="He G."/>
            <person name="Johnson J."/>
            <person name="Nolan M."/>
            <person name="Tritt A."/>
            <person name="Barry K.W."/>
            <person name="Grigoriev I.V."/>
            <person name="Nagy L.G."/>
            <person name="Hibbett D."/>
            <person name="Henrissat B."/>
            <person name="Matheny P.B."/>
            <person name="Labbe J."/>
            <person name="Martin F.M."/>
        </authorList>
    </citation>
    <scope>NUCLEOTIDE SEQUENCE</scope>
    <source>
        <strain evidence="1">EC-137</strain>
    </source>
</reference>
<name>A0ACB8QNH2_9AGAM</name>
<comment type="caution">
    <text evidence="1">The sequence shown here is derived from an EMBL/GenBank/DDBJ whole genome shotgun (WGS) entry which is preliminary data.</text>
</comment>
<dbReference type="Proteomes" id="UP000814128">
    <property type="component" value="Unassembled WGS sequence"/>
</dbReference>
<reference evidence="1" key="1">
    <citation type="submission" date="2021-02" db="EMBL/GenBank/DDBJ databases">
        <authorList>
            <consortium name="DOE Joint Genome Institute"/>
            <person name="Ahrendt S."/>
            <person name="Looney B.P."/>
            <person name="Miyauchi S."/>
            <person name="Morin E."/>
            <person name="Drula E."/>
            <person name="Courty P.E."/>
            <person name="Chicoki N."/>
            <person name="Fauchery L."/>
            <person name="Kohler A."/>
            <person name="Kuo A."/>
            <person name="Labutti K."/>
            <person name="Pangilinan J."/>
            <person name="Lipzen A."/>
            <person name="Riley R."/>
            <person name="Andreopoulos W."/>
            <person name="He G."/>
            <person name="Johnson J."/>
            <person name="Barry K.W."/>
            <person name="Grigoriev I.V."/>
            <person name="Nagy L."/>
            <person name="Hibbett D."/>
            <person name="Henrissat B."/>
            <person name="Matheny P.B."/>
            <person name="Labbe J."/>
            <person name="Martin F."/>
        </authorList>
    </citation>
    <scope>NUCLEOTIDE SEQUENCE</scope>
    <source>
        <strain evidence="1">EC-137</strain>
    </source>
</reference>
<keyword evidence="2" id="KW-1185">Reference proteome</keyword>
<sequence>MRFFSVAFSAFLAGCAVLTYAAPVTLGVRQIGNLQCNVARLGVVKSLSDAKSALNTLSSAVGFVFCLQPHLVLALINLFLASSSTTDAAAVQTAQTAVKSAQSAVAGIGISLLTGQTAPANLRDQTAQGITDATTALQNVTSTDPSLQAALSALGTAATNGENVVSECK</sequence>
<gene>
    <name evidence="1" type="ORF">K488DRAFT_85320</name>
</gene>
<evidence type="ECO:0000313" key="2">
    <source>
        <dbReference type="Proteomes" id="UP000814128"/>
    </source>
</evidence>
<accession>A0ACB8QNH2</accession>
<protein>
    <submittedName>
        <fullName evidence="1">Uncharacterized protein</fullName>
    </submittedName>
</protein>
<organism evidence="1 2">
    <name type="scientific">Vararia minispora EC-137</name>
    <dbReference type="NCBI Taxonomy" id="1314806"/>
    <lineage>
        <taxon>Eukaryota</taxon>
        <taxon>Fungi</taxon>
        <taxon>Dikarya</taxon>
        <taxon>Basidiomycota</taxon>
        <taxon>Agaricomycotina</taxon>
        <taxon>Agaricomycetes</taxon>
        <taxon>Russulales</taxon>
        <taxon>Lachnocladiaceae</taxon>
        <taxon>Vararia</taxon>
    </lineage>
</organism>
<dbReference type="EMBL" id="MU273530">
    <property type="protein sequence ID" value="KAI0033023.1"/>
    <property type="molecule type" value="Genomic_DNA"/>
</dbReference>
<proteinExistence type="predicted"/>